<evidence type="ECO:0000259" key="10">
    <source>
        <dbReference type="PROSITE" id="PS51379"/>
    </source>
</evidence>
<dbReference type="GO" id="GO:0051539">
    <property type="term" value="F:4 iron, 4 sulfur cluster binding"/>
    <property type="evidence" value="ECO:0007669"/>
    <property type="project" value="UniProtKB-KW"/>
</dbReference>
<evidence type="ECO:0000256" key="3">
    <source>
        <dbReference type="ARBA" id="ARBA00022723"/>
    </source>
</evidence>
<dbReference type="CDD" id="cd10549">
    <property type="entry name" value="MtMvhB_like"/>
    <property type="match status" value="1"/>
</dbReference>
<dbReference type="Pfam" id="PF00037">
    <property type="entry name" value="Fer4"/>
    <property type="match status" value="1"/>
</dbReference>
<evidence type="ECO:0000256" key="9">
    <source>
        <dbReference type="ARBA" id="ARBA00023136"/>
    </source>
</evidence>
<feature type="domain" description="4Fe-4S ferredoxin-type" evidence="10">
    <location>
        <begin position="163"/>
        <end position="192"/>
    </location>
</feature>
<keyword evidence="2" id="KW-0004">4Fe-4S</keyword>
<feature type="domain" description="4Fe-4S ferredoxin-type" evidence="10">
    <location>
        <begin position="237"/>
        <end position="266"/>
    </location>
</feature>
<proteinExistence type="inferred from homology"/>
<evidence type="ECO:0000256" key="8">
    <source>
        <dbReference type="ARBA" id="ARBA00023014"/>
    </source>
</evidence>
<dbReference type="NCBIfam" id="NF005503">
    <property type="entry name" value="PRK07118.1-2"/>
    <property type="match status" value="1"/>
</dbReference>
<dbReference type="Gene3D" id="1.10.15.40">
    <property type="entry name" value="Electron transport complex subunit B, putative Fe-S cluster"/>
    <property type="match status" value="1"/>
</dbReference>
<dbReference type="InterPro" id="IPR017896">
    <property type="entry name" value="4Fe4S_Fe-S-bd"/>
</dbReference>
<name>A0A644Z5J8_9ZZZZ</name>
<evidence type="ECO:0000313" key="12">
    <source>
        <dbReference type="EMBL" id="MPM35271.1"/>
    </source>
</evidence>
<dbReference type="InterPro" id="IPR050395">
    <property type="entry name" value="4Fe4S_Ferredoxin_RnfB"/>
</dbReference>
<dbReference type="SUPFAM" id="SSF54862">
    <property type="entry name" value="4Fe-4S ferredoxins"/>
    <property type="match status" value="2"/>
</dbReference>
<dbReference type="PANTHER" id="PTHR43560">
    <property type="entry name" value="ION-TRANSLOCATING OXIDOREDUCTASE COMPLEX SUBUNIT B"/>
    <property type="match status" value="1"/>
</dbReference>
<dbReference type="PROSITE" id="PS00198">
    <property type="entry name" value="4FE4S_FER_1"/>
    <property type="match status" value="2"/>
</dbReference>
<evidence type="ECO:0000256" key="4">
    <source>
        <dbReference type="ARBA" id="ARBA00022737"/>
    </source>
</evidence>
<dbReference type="InterPro" id="IPR007202">
    <property type="entry name" value="4Fe-4S_dom"/>
</dbReference>
<evidence type="ECO:0000256" key="6">
    <source>
        <dbReference type="ARBA" id="ARBA00022982"/>
    </source>
</evidence>
<keyword evidence="5" id="KW-1278">Translocase</keyword>
<keyword evidence="9" id="KW-0472">Membrane</keyword>
<dbReference type="InterPro" id="IPR017900">
    <property type="entry name" value="4Fe4S_Fe_S_CS"/>
</dbReference>
<dbReference type="GO" id="GO:0009055">
    <property type="term" value="F:electron transfer activity"/>
    <property type="evidence" value="ECO:0007669"/>
    <property type="project" value="InterPro"/>
</dbReference>
<organism evidence="12">
    <name type="scientific">bioreactor metagenome</name>
    <dbReference type="NCBI Taxonomy" id="1076179"/>
    <lineage>
        <taxon>unclassified sequences</taxon>
        <taxon>metagenomes</taxon>
        <taxon>ecological metagenomes</taxon>
    </lineage>
</organism>
<dbReference type="Pfam" id="PF04060">
    <property type="entry name" value="FeS"/>
    <property type="match status" value="1"/>
</dbReference>
<evidence type="ECO:0000256" key="1">
    <source>
        <dbReference type="ARBA" id="ARBA00022448"/>
    </source>
</evidence>
<dbReference type="PROSITE" id="PS51379">
    <property type="entry name" value="4FE4S_FER_2"/>
    <property type="match status" value="3"/>
</dbReference>
<keyword evidence="1" id="KW-0813">Transport</keyword>
<evidence type="ECO:0000256" key="2">
    <source>
        <dbReference type="ARBA" id="ARBA00022485"/>
    </source>
</evidence>
<feature type="domain" description="4Fe-4S" evidence="11">
    <location>
        <begin position="34"/>
        <end position="93"/>
    </location>
</feature>
<dbReference type="GO" id="GO:0046872">
    <property type="term" value="F:metal ion binding"/>
    <property type="evidence" value="ECO:0007669"/>
    <property type="project" value="UniProtKB-KW"/>
</dbReference>
<dbReference type="InterPro" id="IPR010207">
    <property type="entry name" value="Elect_transpt_cplx_RnfB/RsxB"/>
</dbReference>
<comment type="caution">
    <text evidence="12">The sequence shown here is derived from an EMBL/GenBank/DDBJ whole genome shotgun (WGS) entry which is preliminary data.</text>
</comment>
<evidence type="ECO:0000259" key="11">
    <source>
        <dbReference type="PROSITE" id="PS51656"/>
    </source>
</evidence>
<dbReference type="Pfam" id="PF12838">
    <property type="entry name" value="Fer4_7"/>
    <property type="match status" value="1"/>
</dbReference>
<keyword evidence="3" id="KW-0479">Metal-binding</keyword>
<evidence type="ECO:0000256" key="5">
    <source>
        <dbReference type="ARBA" id="ARBA00022967"/>
    </source>
</evidence>
<evidence type="ECO:0000256" key="7">
    <source>
        <dbReference type="ARBA" id="ARBA00023004"/>
    </source>
</evidence>
<keyword evidence="6" id="KW-0249">Electron transport</keyword>
<gene>
    <name evidence="12" type="primary">rsxB_71</name>
    <name evidence="12" type="ORF">SDC9_81861</name>
</gene>
<accession>A0A644Z5J8</accession>
<dbReference type="AlphaFoldDB" id="A0A644Z5J8"/>
<dbReference type="EMBL" id="VSSQ01007231">
    <property type="protein sequence ID" value="MPM35271.1"/>
    <property type="molecule type" value="Genomic_DNA"/>
</dbReference>
<feature type="domain" description="4Fe-4S ferredoxin-type" evidence="10">
    <location>
        <begin position="205"/>
        <end position="236"/>
    </location>
</feature>
<dbReference type="HAMAP" id="MF_00463">
    <property type="entry name" value="RsxB_RnfB"/>
    <property type="match status" value="1"/>
</dbReference>
<dbReference type="Gene3D" id="3.30.70.20">
    <property type="match status" value="2"/>
</dbReference>
<protein>
    <submittedName>
        <fullName evidence="12">Electron transport complex subunit RsxB</fullName>
    </submittedName>
</protein>
<dbReference type="PROSITE" id="PS51656">
    <property type="entry name" value="4FE4S"/>
    <property type="match status" value="1"/>
</dbReference>
<keyword evidence="7" id="KW-0408">Iron</keyword>
<reference evidence="12" key="1">
    <citation type="submission" date="2019-08" db="EMBL/GenBank/DDBJ databases">
        <authorList>
            <person name="Kucharzyk K."/>
            <person name="Murdoch R.W."/>
            <person name="Higgins S."/>
            <person name="Loffler F."/>
        </authorList>
    </citation>
    <scope>NUCLEOTIDE SEQUENCE</scope>
</reference>
<dbReference type="PANTHER" id="PTHR43560:SF1">
    <property type="entry name" value="ION-TRANSLOCATING OXIDOREDUCTASE COMPLEX SUBUNIT B"/>
    <property type="match status" value="1"/>
</dbReference>
<keyword evidence="8" id="KW-0411">Iron-sulfur</keyword>
<sequence length="266" mass="27351">MDYTRILIGVASLAGMSVVFAIILGVASKVFAVETDERIPQIVSVLPGANCGGCGFAGCADYATNVVLHGAACNRCPVGGAPVAAKVSEIMGVACDMSEPKVAVVHCDGSCPNTEKKYEYTGLESCDAVMSLGGGDKSCAYACIGLGSCVKACQFDAIHVVDGVAIVDREKCTACGACVRACPKHIISLKPVSGVVNVICSSKDKGPVVRTVCKVGCIGCGICAKNCPAEAITMADNLAHIDPEKCIKCGVCIEKCPRKIIHDVSK</sequence>
<keyword evidence="4" id="KW-0677">Repeat</keyword>